<protein>
    <submittedName>
        <fullName evidence="1">Uncharacterized protein</fullName>
    </submittedName>
</protein>
<sequence>MKERVMKLAFVYSNSGHKRMEHPPYYGQQILSDREWELSSDEDSDDAL</sequence>
<accession>A0AAV2ZCJ6</accession>
<reference evidence="1" key="2">
    <citation type="journal article" date="2023" name="Microbiol Resour">
        <title>Decontamination and Annotation of the Draft Genome Sequence of the Oomycete Lagenidium giganteum ARSEF 373.</title>
        <authorList>
            <person name="Morgan W.R."/>
            <person name="Tartar A."/>
        </authorList>
    </citation>
    <scope>NUCLEOTIDE SEQUENCE</scope>
    <source>
        <strain evidence="1">ARSEF 373</strain>
    </source>
</reference>
<keyword evidence="2" id="KW-1185">Reference proteome</keyword>
<organism evidence="1 2">
    <name type="scientific">Lagenidium giganteum</name>
    <dbReference type="NCBI Taxonomy" id="4803"/>
    <lineage>
        <taxon>Eukaryota</taxon>
        <taxon>Sar</taxon>
        <taxon>Stramenopiles</taxon>
        <taxon>Oomycota</taxon>
        <taxon>Peronosporomycetes</taxon>
        <taxon>Pythiales</taxon>
        <taxon>Pythiaceae</taxon>
    </lineage>
</organism>
<comment type="caution">
    <text evidence="1">The sequence shown here is derived from an EMBL/GenBank/DDBJ whole genome shotgun (WGS) entry which is preliminary data.</text>
</comment>
<gene>
    <name evidence="1" type="ORF">N0F65_005023</name>
</gene>
<proteinExistence type="predicted"/>
<evidence type="ECO:0000313" key="1">
    <source>
        <dbReference type="EMBL" id="DBA05173.1"/>
    </source>
</evidence>
<evidence type="ECO:0000313" key="2">
    <source>
        <dbReference type="Proteomes" id="UP001146120"/>
    </source>
</evidence>
<name>A0AAV2ZCJ6_9STRA</name>
<dbReference type="Proteomes" id="UP001146120">
    <property type="component" value="Unassembled WGS sequence"/>
</dbReference>
<dbReference type="EMBL" id="DAKRPA010000002">
    <property type="protein sequence ID" value="DBA05173.1"/>
    <property type="molecule type" value="Genomic_DNA"/>
</dbReference>
<dbReference type="AlphaFoldDB" id="A0AAV2ZCJ6"/>
<reference evidence="1" key="1">
    <citation type="submission" date="2022-11" db="EMBL/GenBank/DDBJ databases">
        <authorList>
            <person name="Morgan W.R."/>
            <person name="Tartar A."/>
        </authorList>
    </citation>
    <scope>NUCLEOTIDE SEQUENCE</scope>
    <source>
        <strain evidence="1">ARSEF 373</strain>
    </source>
</reference>